<evidence type="ECO:0000313" key="3">
    <source>
        <dbReference type="Proteomes" id="UP001642409"/>
    </source>
</evidence>
<dbReference type="EMBL" id="CATOUU010000871">
    <property type="protein sequence ID" value="CAI9956116.1"/>
    <property type="molecule type" value="Genomic_DNA"/>
</dbReference>
<protein>
    <submittedName>
        <fullName evidence="2">Hypothetical_protein</fullName>
    </submittedName>
</protein>
<gene>
    <name evidence="2" type="ORF">HINF_LOCUS24549</name>
    <name evidence="1" type="ORF">HINF_LOCUS43761</name>
</gene>
<accession>A0AA86QBP3</accession>
<dbReference type="EMBL" id="CAXDID020000072">
    <property type="protein sequence ID" value="CAL6015027.1"/>
    <property type="molecule type" value="Genomic_DNA"/>
</dbReference>
<proteinExistence type="predicted"/>
<comment type="caution">
    <text evidence="1">The sequence shown here is derived from an EMBL/GenBank/DDBJ whole genome shotgun (WGS) entry which is preliminary data.</text>
</comment>
<name>A0AA86QBP3_9EUKA</name>
<evidence type="ECO:0000313" key="1">
    <source>
        <dbReference type="EMBL" id="CAI9956116.1"/>
    </source>
</evidence>
<evidence type="ECO:0000313" key="2">
    <source>
        <dbReference type="EMBL" id="CAL6015027.1"/>
    </source>
</evidence>
<dbReference type="AlphaFoldDB" id="A0AA86QBP3"/>
<reference evidence="1" key="1">
    <citation type="submission" date="2023-06" db="EMBL/GenBank/DDBJ databases">
        <authorList>
            <person name="Kurt Z."/>
        </authorList>
    </citation>
    <scope>NUCLEOTIDE SEQUENCE</scope>
</reference>
<keyword evidence="3" id="KW-1185">Reference proteome</keyword>
<dbReference type="Proteomes" id="UP001642409">
    <property type="component" value="Unassembled WGS sequence"/>
</dbReference>
<reference evidence="2 3" key="2">
    <citation type="submission" date="2024-07" db="EMBL/GenBank/DDBJ databases">
        <authorList>
            <person name="Akdeniz Z."/>
        </authorList>
    </citation>
    <scope>NUCLEOTIDE SEQUENCE [LARGE SCALE GENOMIC DNA]</scope>
</reference>
<organism evidence="1">
    <name type="scientific">Hexamita inflata</name>
    <dbReference type="NCBI Taxonomy" id="28002"/>
    <lineage>
        <taxon>Eukaryota</taxon>
        <taxon>Metamonada</taxon>
        <taxon>Diplomonadida</taxon>
        <taxon>Hexamitidae</taxon>
        <taxon>Hexamitinae</taxon>
        <taxon>Hexamita</taxon>
    </lineage>
</organism>
<sequence>MLRAKYSIFCYQQSKLLSSRYERVPHMQFDENLLKSPIDVSAINLFYRQYNYPNNWTSYLFVKVIEQLTEENIDVSLRALINMNESLTEAITIQDLFARKLLEINILHLACPLIVQFCKLYLMQTSEQQKIVFGSLAKFYAQFPEQITGNGIFLMKRTCLFADHCDILPAFLMILRMKRSPETRWIYQQLMHLDGFEEIKRAMTKKNKKKVEALDQDLQLDDL</sequence>